<evidence type="ECO:0000313" key="2">
    <source>
        <dbReference type="Proteomes" id="UP001218188"/>
    </source>
</evidence>
<sequence>MAEDGPTIESLAVYDERWWKWWGTLQPEWRVGEEGKAGRFARASYPPHAREKWASLRLPGPNGLLGVVATLYWWGKVVKEKGEQKDTESWGEAVADVEWMVKGLSTMEAALGEQ</sequence>
<keyword evidence="2" id="KW-1185">Reference proteome</keyword>
<gene>
    <name evidence="1" type="ORF">C8F04DRAFT_1274013</name>
</gene>
<reference evidence="1" key="1">
    <citation type="submission" date="2023-03" db="EMBL/GenBank/DDBJ databases">
        <title>Massive genome expansion in bonnet fungi (Mycena s.s.) driven by repeated elements and novel gene families across ecological guilds.</title>
        <authorList>
            <consortium name="Lawrence Berkeley National Laboratory"/>
            <person name="Harder C.B."/>
            <person name="Miyauchi S."/>
            <person name="Viragh M."/>
            <person name="Kuo A."/>
            <person name="Thoen E."/>
            <person name="Andreopoulos B."/>
            <person name="Lu D."/>
            <person name="Skrede I."/>
            <person name="Drula E."/>
            <person name="Henrissat B."/>
            <person name="Morin E."/>
            <person name="Kohler A."/>
            <person name="Barry K."/>
            <person name="LaButti K."/>
            <person name="Morin E."/>
            <person name="Salamov A."/>
            <person name="Lipzen A."/>
            <person name="Mereny Z."/>
            <person name="Hegedus B."/>
            <person name="Baldrian P."/>
            <person name="Stursova M."/>
            <person name="Weitz H."/>
            <person name="Taylor A."/>
            <person name="Grigoriev I.V."/>
            <person name="Nagy L.G."/>
            <person name="Martin F."/>
            <person name="Kauserud H."/>
        </authorList>
    </citation>
    <scope>NUCLEOTIDE SEQUENCE</scope>
    <source>
        <strain evidence="1">CBHHK200</strain>
    </source>
</reference>
<organism evidence="1 2">
    <name type="scientific">Mycena alexandri</name>
    <dbReference type="NCBI Taxonomy" id="1745969"/>
    <lineage>
        <taxon>Eukaryota</taxon>
        <taxon>Fungi</taxon>
        <taxon>Dikarya</taxon>
        <taxon>Basidiomycota</taxon>
        <taxon>Agaricomycotina</taxon>
        <taxon>Agaricomycetes</taxon>
        <taxon>Agaricomycetidae</taxon>
        <taxon>Agaricales</taxon>
        <taxon>Marasmiineae</taxon>
        <taxon>Mycenaceae</taxon>
        <taxon>Mycena</taxon>
    </lineage>
</organism>
<dbReference type="EMBL" id="JARJCM010000238">
    <property type="protein sequence ID" value="KAJ7021244.1"/>
    <property type="molecule type" value="Genomic_DNA"/>
</dbReference>
<proteinExistence type="predicted"/>
<comment type="caution">
    <text evidence="1">The sequence shown here is derived from an EMBL/GenBank/DDBJ whole genome shotgun (WGS) entry which is preliminary data.</text>
</comment>
<accession>A0AAD6S4U7</accession>
<protein>
    <submittedName>
        <fullName evidence="1">Uncharacterized protein</fullName>
    </submittedName>
</protein>
<name>A0AAD6S4U7_9AGAR</name>
<dbReference type="AlphaFoldDB" id="A0AAD6S4U7"/>
<evidence type="ECO:0000313" key="1">
    <source>
        <dbReference type="EMBL" id="KAJ7021244.1"/>
    </source>
</evidence>
<dbReference type="Proteomes" id="UP001218188">
    <property type="component" value="Unassembled WGS sequence"/>
</dbReference>